<gene>
    <name evidence="3" type="primary">PXR1</name>
    <name evidence="3" type="ORF">H2200_009273</name>
</gene>
<protein>
    <submittedName>
        <fullName evidence="3">Telomerase inhibitor</fullName>
        <ecNumber evidence="3">2.3.1.22</ecNumber>
    </submittedName>
</protein>
<evidence type="ECO:0000256" key="1">
    <source>
        <dbReference type="SAM" id="MobiDB-lite"/>
    </source>
</evidence>
<comment type="caution">
    <text evidence="3">The sequence shown here is derived from an EMBL/GenBank/DDBJ whole genome shotgun (WGS) entry which is preliminary data.</text>
</comment>
<accession>A0AA38X3U6</accession>
<dbReference type="AlphaFoldDB" id="A0AA38X3U6"/>
<dbReference type="EMBL" id="JAPDRK010000014">
    <property type="protein sequence ID" value="KAJ9606312.1"/>
    <property type="molecule type" value="Genomic_DNA"/>
</dbReference>
<proteinExistence type="predicted"/>
<feature type="region of interest" description="Disordered" evidence="1">
    <location>
        <begin position="169"/>
        <end position="317"/>
    </location>
</feature>
<dbReference type="GO" id="GO:0003676">
    <property type="term" value="F:nucleic acid binding"/>
    <property type="evidence" value="ECO:0007669"/>
    <property type="project" value="InterPro"/>
</dbReference>
<feature type="compositionally biased region" description="Basic and acidic residues" evidence="1">
    <location>
        <begin position="172"/>
        <end position="183"/>
    </location>
</feature>
<reference evidence="3" key="1">
    <citation type="submission" date="2022-10" db="EMBL/GenBank/DDBJ databases">
        <title>Culturing micro-colonial fungi from biological soil crusts in the Mojave desert and describing Neophaeococcomyces mojavensis, and introducing the new genera and species Taxawa tesnikishii.</title>
        <authorList>
            <person name="Kurbessoian T."/>
            <person name="Stajich J.E."/>
        </authorList>
    </citation>
    <scope>NUCLEOTIDE SEQUENCE</scope>
    <source>
        <strain evidence="3">TK_41</strain>
    </source>
</reference>
<evidence type="ECO:0000259" key="2">
    <source>
        <dbReference type="PROSITE" id="PS50174"/>
    </source>
</evidence>
<organism evidence="3 4">
    <name type="scientific">Cladophialophora chaetospira</name>
    <dbReference type="NCBI Taxonomy" id="386627"/>
    <lineage>
        <taxon>Eukaryota</taxon>
        <taxon>Fungi</taxon>
        <taxon>Dikarya</taxon>
        <taxon>Ascomycota</taxon>
        <taxon>Pezizomycotina</taxon>
        <taxon>Eurotiomycetes</taxon>
        <taxon>Chaetothyriomycetidae</taxon>
        <taxon>Chaetothyriales</taxon>
        <taxon>Herpotrichiellaceae</taxon>
        <taxon>Cladophialophora</taxon>
    </lineage>
</organism>
<sequence>MATGSMMLEFDEQDILIRRVKLSHDPRNLAWSSQSTSTSYGHRLMTQQGWAEGQALGARSPTSSAKSSARHHSGLSTDAERLAAARVGILFKDDNLGLGAKRKGGKEAVEGQRTGLDAFQGLLGRLNGKAEEILREEEKKVDERKLEMFFRGRWGGMVFVRGGILVGSQGEKQQEEMEKREEQITEIQSETPSPPEKAGDLEARRRRKEEKRQRKEEKRRRKEEKALRQATKKAKREPRNKAETDNESSSEQTSALPTHKSPISQPPDEPISSSPSDTEPARSSKAEKKNRKRKLETLPSRVLDSEQSRSSSPSVAVLRNGRHLLRGRNIQAKKMVLDDAKGLDQIFMR</sequence>
<dbReference type="PROSITE" id="PS50174">
    <property type="entry name" value="G_PATCH"/>
    <property type="match status" value="1"/>
</dbReference>
<feature type="domain" description="G-patch" evidence="2">
    <location>
        <begin position="37"/>
        <end position="103"/>
    </location>
</feature>
<feature type="region of interest" description="Disordered" evidence="1">
    <location>
        <begin position="53"/>
        <end position="77"/>
    </location>
</feature>
<dbReference type="GO" id="GO:0003846">
    <property type="term" value="F:2-acylglycerol O-acyltransferase activity"/>
    <property type="evidence" value="ECO:0007669"/>
    <property type="project" value="UniProtKB-EC"/>
</dbReference>
<dbReference type="InterPro" id="IPR000467">
    <property type="entry name" value="G_patch_dom"/>
</dbReference>
<dbReference type="Proteomes" id="UP001172673">
    <property type="component" value="Unassembled WGS sequence"/>
</dbReference>
<keyword evidence="3" id="KW-0012">Acyltransferase</keyword>
<dbReference type="EC" id="2.3.1.22" evidence="3"/>
<name>A0AA38X3U6_9EURO</name>
<keyword evidence="4" id="KW-1185">Reference proteome</keyword>
<evidence type="ECO:0000313" key="4">
    <source>
        <dbReference type="Proteomes" id="UP001172673"/>
    </source>
</evidence>
<feature type="compositionally biased region" description="Polar residues" evidence="1">
    <location>
        <begin position="247"/>
        <end position="256"/>
    </location>
</feature>
<evidence type="ECO:0000313" key="3">
    <source>
        <dbReference type="EMBL" id="KAJ9606312.1"/>
    </source>
</evidence>
<keyword evidence="3" id="KW-0808">Transferase</keyword>